<gene>
    <name evidence="8" type="primary">MTH2</name>
</gene>
<feature type="transmembrane region" description="Helical" evidence="5">
    <location>
        <begin position="264"/>
        <end position="288"/>
    </location>
</feature>
<dbReference type="GO" id="GO:0005886">
    <property type="term" value="C:plasma membrane"/>
    <property type="evidence" value="ECO:0007669"/>
    <property type="project" value="TreeGrafter"/>
</dbReference>
<dbReference type="GO" id="GO:0007166">
    <property type="term" value="P:cell surface receptor signaling pathway"/>
    <property type="evidence" value="ECO:0007669"/>
    <property type="project" value="InterPro"/>
</dbReference>
<dbReference type="AlphaFoldDB" id="V5I9E6"/>
<accession>V5I9E6</accession>
<dbReference type="CDD" id="cd15039">
    <property type="entry name" value="7tmB3_Methuselah-like"/>
    <property type="match status" value="1"/>
</dbReference>
<dbReference type="EMBL" id="GALX01003070">
    <property type="protein sequence ID" value="JAB65396.1"/>
    <property type="molecule type" value="Transcribed_RNA"/>
</dbReference>
<evidence type="ECO:0000256" key="1">
    <source>
        <dbReference type="ARBA" id="ARBA00004141"/>
    </source>
</evidence>
<feature type="transmembrane region" description="Helical" evidence="5">
    <location>
        <begin position="336"/>
        <end position="360"/>
    </location>
</feature>
<dbReference type="GO" id="GO:0008528">
    <property type="term" value="F:G protein-coupled peptide receptor activity"/>
    <property type="evidence" value="ECO:0007669"/>
    <property type="project" value="TreeGrafter"/>
</dbReference>
<evidence type="ECO:0000256" key="4">
    <source>
        <dbReference type="ARBA" id="ARBA00023136"/>
    </source>
</evidence>
<comment type="subcellular location">
    <subcellularLocation>
        <location evidence="1">Membrane</location>
        <topology evidence="1">Multi-pass membrane protein</topology>
    </subcellularLocation>
</comment>
<dbReference type="GeneID" id="108907981"/>
<organism evidence="8">
    <name type="scientific">Anoplophora glabripennis</name>
    <name type="common">Asian longhorn beetle</name>
    <name type="synonym">Anoplophora nobilis</name>
    <dbReference type="NCBI Taxonomy" id="217634"/>
    <lineage>
        <taxon>Eukaryota</taxon>
        <taxon>Metazoa</taxon>
        <taxon>Ecdysozoa</taxon>
        <taxon>Arthropoda</taxon>
        <taxon>Hexapoda</taxon>
        <taxon>Insecta</taxon>
        <taxon>Pterygota</taxon>
        <taxon>Neoptera</taxon>
        <taxon>Endopterygota</taxon>
        <taxon>Coleoptera</taxon>
        <taxon>Polyphaga</taxon>
        <taxon>Cucujiformia</taxon>
        <taxon>Chrysomeloidea</taxon>
        <taxon>Cerambycidae</taxon>
        <taxon>Lamiinae</taxon>
        <taxon>Lamiini</taxon>
        <taxon>Anoplophora</taxon>
    </lineage>
</organism>
<feature type="transmembrane region" description="Helical" evidence="5">
    <location>
        <begin position="309"/>
        <end position="330"/>
    </location>
</feature>
<protein>
    <submittedName>
        <fullName evidence="8">G-protein coupled receptor</fullName>
    </submittedName>
</protein>
<evidence type="ECO:0000256" key="5">
    <source>
        <dbReference type="SAM" id="Phobius"/>
    </source>
</evidence>
<keyword evidence="3 5" id="KW-1133">Transmembrane helix</keyword>
<evidence type="ECO:0000259" key="7">
    <source>
        <dbReference type="PROSITE" id="PS50261"/>
    </source>
</evidence>
<dbReference type="PANTHER" id="PTHR47154:SF2">
    <property type="entry name" value="G-PROTEIN COUPLED RECEPTOR MTH-RELATED"/>
    <property type="match status" value="1"/>
</dbReference>
<feature type="transmembrane region" description="Helical" evidence="5">
    <location>
        <begin position="173"/>
        <end position="193"/>
    </location>
</feature>
<dbReference type="InterPro" id="IPR000832">
    <property type="entry name" value="GPCR_2_secretin-like"/>
</dbReference>
<evidence type="ECO:0000313" key="8">
    <source>
        <dbReference type="EMBL" id="JAB65396.1"/>
    </source>
</evidence>
<reference evidence="8" key="1">
    <citation type="submission" date="2013-07" db="EMBL/GenBank/DDBJ databases">
        <title>Midgut Transcriptome Profiling of Anoplphora glabripennis, a Lignocellulose Degrading, Wood-Boring Cerambycid.</title>
        <authorList>
            <person name="Scully E.D."/>
            <person name="Hoover K."/>
            <person name="Carlson J.E."/>
            <person name="Tien M."/>
            <person name="Geib S.M."/>
        </authorList>
    </citation>
    <scope>NUCLEOTIDE SEQUENCE</scope>
</reference>
<name>V5I9E6_ANOGL</name>
<dbReference type="InterPro" id="IPR017981">
    <property type="entry name" value="GPCR_2-like_7TM"/>
</dbReference>
<feature type="domain" description="G-protein coupled receptors family 2 profile 2" evidence="7">
    <location>
        <begin position="107"/>
        <end position="361"/>
    </location>
</feature>
<dbReference type="Pfam" id="PF00002">
    <property type="entry name" value="7tm_2"/>
    <property type="match status" value="1"/>
</dbReference>
<feature type="chain" id="PRO_5004736839" evidence="6">
    <location>
        <begin position="20"/>
        <end position="415"/>
    </location>
</feature>
<feature type="signal peptide" evidence="6">
    <location>
        <begin position="1"/>
        <end position="19"/>
    </location>
</feature>
<dbReference type="PROSITE" id="PS50261">
    <property type="entry name" value="G_PROTEIN_RECEP_F2_4"/>
    <property type="match status" value="1"/>
</dbReference>
<keyword evidence="8" id="KW-0675">Receptor</keyword>
<feature type="transmembrane region" description="Helical" evidence="5">
    <location>
        <begin position="143"/>
        <end position="167"/>
    </location>
</feature>
<evidence type="ECO:0000256" key="2">
    <source>
        <dbReference type="ARBA" id="ARBA00022692"/>
    </source>
</evidence>
<sequence>MIVKATTLLLLFRCCQVWAQVDNACCGGRNLITVEKKCLDGEMRKLSCDSLIMVYANDSEMSVDVKGNLMYVDSDEFISPNQYCVSKLQKNNRDIYTICYEEEPQDVRIINVTLSFVSVFFIILTICVYMMVPQLLDTQGICLMQSITGLGLSFILLGVINLTQFIPHHHCRLIAYLMYFSFLYAFFWLNILCFHIWKMIVNPQILRSIKRWKMIYHIVGVGGSLLLLLFVLTANYSGYEFFNGIHPGIGDAKCWFKDSTTTFIYFYGPISVLLCINIVYFVWTTMVLCEQMKRCSEKTAKVQKFRLLLCIKLFFVMGISWIFEVVSALFEENTSRWIWVIPDALNALQGFLIFLILVVFRKKVVRALANKKIFNAVRLPAKWKNAQDDECEELEEELSLSAVYEKNEKKADIPA</sequence>
<dbReference type="Gene3D" id="1.20.1070.10">
    <property type="entry name" value="Rhodopsin 7-helix transmembrane proteins"/>
    <property type="match status" value="1"/>
</dbReference>
<dbReference type="OrthoDB" id="6082634at2759"/>
<keyword evidence="2 5" id="KW-0812">Transmembrane</keyword>
<proteinExistence type="predicted"/>
<evidence type="ECO:0000256" key="3">
    <source>
        <dbReference type="ARBA" id="ARBA00022989"/>
    </source>
</evidence>
<keyword evidence="6" id="KW-0732">Signal</keyword>
<dbReference type="InterPro" id="IPR051384">
    <property type="entry name" value="Mth_GPCR"/>
</dbReference>
<keyword evidence="4 5" id="KW-0472">Membrane</keyword>
<dbReference type="KEGG" id="agb:108907981"/>
<evidence type="ECO:0000256" key="6">
    <source>
        <dbReference type="SAM" id="SignalP"/>
    </source>
</evidence>
<dbReference type="PANTHER" id="PTHR47154">
    <property type="entry name" value="G-PROTEIN COUPLED RECEPTOR MTH-RELATED"/>
    <property type="match status" value="1"/>
</dbReference>
<feature type="transmembrane region" description="Helical" evidence="5">
    <location>
        <begin position="214"/>
        <end position="234"/>
    </location>
</feature>
<feature type="transmembrane region" description="Helical" evidence="5">
    <location>
        <begin position="109"/>
        <end position="131"/>
    </location>
</feature>